<proteinExistence type="predicted"/>
<dbReference type="PROSITE" id="PS51318">
    <property type="entry name" value="TAT"/>
    <property type="match status" value="1"/>
</dbReference>
<gene>
    <name evidence="3" type="ORF">EJP67_18335</name>
</gene>
<dbReference type="Pfam" id="PF02738">
    <property type="entry name" value="MoCoBD_1"/>
    <property type="match status" value="1"/>
</dbReference>
<organism evidence="3 4">
    <name type="scientific">Variovorax guangxiensis</name>
    <dbReference type="NCBI Taxonomy" id="1775474"/>
    <lineage>
        <taxon>Bacteria</taxon>
        <taxon>Pseudomonadati</taxon>
        <taxon>Pseudomonadota</taxon>
        <taxon>Betaproteobacteria</taxon>
        <taxon>Burkholderiales</taxon>
        <taxon>Comamonadaceae</taxon>
        <taxon>Variovorax</taxon>
    </lineage>
</organism>
<dbReference type="PIRSF" id="PIRSF036389">
    <property type="entry name" value="IOR_B"/>
    <property type="match status" value="1"/>
</dbReference>
<reference evidence="3 4" key="1">
    <citation type="submission" date="2018-12" db="EMBL/GenBank/DDBJ databases">
        <title>The genome sequences of Variovorax guangxiensis DSM 27352.</title>
        <authorList>
            <person name="Gao J."/>
            <person name="Sun J."/>
        </authorList>
    </citation>
    <scope>NUCLEOTIDE SEQUENCE [LARGE SCALE GENOMIC DNA]</scope>
    <source>
        <strain evidence="3 4">DSM 27352</strain>
    </source>
</reference>
<dbReference type="Gene3D" id="3.30.365.10">
    <property type="entry name" value="Aldehyde oxidase/xanthine dehydrogenase, molybdopterin binding domain"/>
    <property type="match status" value="4"/>
</dbReference>
<dbReference type="PANTHER" id="PTHR47495">
    <property type="entry name" value="ALDEHYDE DEHYDROGENASE"/>
    <property type="match status" value="1"/>
</dbReference>
<sequence length="728" mass="77234">MKRSNERPRPSRTPDDDDSPGLRRREVLGYATAAPLLSATAGLGSLTASSRAVAALLPMTPPDTTDLIDIGDAVTVTSLPTMPLVKVTNAENGRVRLALPRLEVGQGIATATAMMLADKLRLPLSAIEVTSADASPELIWNQLTGGSSSVRSLHAGMPLLGGLGGVLSGSTPSVVGQRVTRLDALDIVTGRKKFTLDQAVPGAMPTMVRRPPTINGKFVSINNMNTVMAMPGVIGVVPIPSTNGITPTPPGVAVMAETFGQAWAAVNALDVTWAAGPIDGESNATLMRKLKSALLPFALPPLGALTVEGEFEFAPVSHCPMEVECAIADVRPDRAEIWAGLQSPIVTQQAVAAELGLPLNKVTVHVVPSGGSFGRRLFWDPVLQAIQVSKALGRPCRLMYHRTDDMRHTRMRPPMFHKARATMLLGQVIAFEQRIAGVRLDTRHGFGNMLEAAAIALPNAFPQTVGNFAIEQIMFKTMVSSPYNFGVTTKLLTPVPIDMNTCSYRSVHIQPSRLVEEILVDEMARAAGKDPVAFRLEYLRLPRARAVLKAVAEAAQWGKAMPAGFAQGVGVHQETKSFTACIVEIDARVPSAAKVVRATIAIDVGTPINPSGIEAQLQGGLCESIALVLSAGLHIQNGLPLEGSYSQYHFSRMKNYPKDVKIIIMPPSAEAIGGLGEVGLSASSGAIANAYARATGTKPRSFPLNFPVDFTPIPPGKLPTPVNVQIPT</sequence>
<dbReference type="RefSeq" id="WP_126023137.1">
    <property type="nucleotide sequence ID" value="NZ_RXFT01000007.1"/>
</dbReference>
<feature type="region of interest" description="Disordered" evidence="1">
    <location>
        <begin position="1"/>
        <end position="22"/>
    </location>
</feature>
<dbReference type="PANTHER" id="PTHR47495:SF1">
    <property type="entry name" value="BLL3820 PROTEIN"/>
    <property type="match status" value="1"/>
</dbReference>
<protein>
    <submittedName>
        <fullName evidence="3">Xanthine dehydrogenase family protein molybdopterin-binding subunit</fullName>
    </submittedName>
</protein>
<dbReference type="OrthoDB" id="9767994at2"/>
<dbReference type="Proteomes" id="UP000281118">
    <property type="component" value="Unassembled WGS sequence"/>
</dbReference>
<accession>A0A3S0ZB45</accession>
<evidence type="ECO:0000313" key="3">
    <source>
        <dbReference type="EMBL" id="RUR69020.1"/>
    </source>
</evidence>
<comment type="caution">
    <text evidence="3">The sequence shown here is derived from an EMBL/GenBank/DDBJ whole genome shotgun (WGS) entry which is preliminary data.</text>
</comment>
<dbReference type="InterPro" id="IPR006311">
    <property type="entry name" value="TAT_signal"/>
</dbReference>
<evidence type="ECO:0000256" key="1">
    <source>
        <dbReference type="SAM" id="MobiDB-lite"/>
    </source>
</evidence>
<dbReference type="SUPFAM" id="SSF56003">
    <property type="entry name" value="Molybdenum cofactor-binding domain"/>
    <property type="match status" value="2"/>
</dbReference>
<feature type="domain" description="Aldehyde oxidase/xanthine dehydrogenase a/b hammerhead" evidence="2">
    <location>
        <begin position="189"/>
        <end position="277"/>
    </location>
</feature>
<dbReference type="EMBL" id="RXFT01000007">
    <property type="protein sequence ID" value="RUR69020.1"/>
    <property type="molecule type" value="Genomic_DNA"/>
</dbReference>
<dbReference type="InterPro" id="IPR037165">
    <property type="entry name" value="AldOxase/xan_DH_Mopterin-bd_sf"/>
</dbReference>
<evidence type="ECO:0000313" key="4">
    <source>
        <dbReference type="Proteomes" id="UP000281118"/>
    </source>
</evidence>
<dbReference type="Gene3D" id="3.90.1170.50">
    <property type="entry name" value="Aldehyde oxidase/xanthine dehydrogenase, a/b hammerhead"/>
    <property type="match status" value="1"/>
</dbReference>
<evidence type="ECO:0000259" key="2">
    <source>
        <dbReference type="SMART" id="SM01008"/>
    </source>
</evidence>
<dbReference type="InterPro" id="IPR052516">
    <property type="entry name" value="N-heterocyclic_Hydroxylase"/>
</dbReference>
<dbReference type="AlphaFoldDB" id="A0A3S0ZB45"/>
<dbReference type="GO" id="GO:0016491">
    <property type="term" value="F:oxidoreductase activity"/>
    <property type="evidence" value="ECO:0007669"/>
    <property type="project" value="InterPro"/>
</dbReference>
<dbReference type="InterPro" id="IPR008274">
    <property type="entry name" value="AldOxase/xan_DH_MoCoBD1"/>
</dbReference>
<dbReference type="SMART" id="SM01008">
    <property type="entry name" value="Ald_Xan_dh_C"/>
    <property type="match status" value="1"/>
</dbReference>
<dbReference type="Pfam" id="PF20256">
    <property type="entry name" value="MoCoBD_2"/>
    <property type="match status" value="2"/>
</dbReference>
<dbReference type="InterPro" id="IPR012368">
    <property type="entry name" value="OxRdtase_Mopterin-bd_su_IorB"/>
</dbReference>
<dbReference type="SUPFAM" id="SSF54665">
    <property type="entry name" value="CO dehydrogenase molybdoprotein N-domain-like"/>
    <property type="match status" value="1"/>
</dbReference>
<dbReference type="InterPro" id="IPR036856">
    <property type="entry name" value="Ald_Oxase/Xan_DH_a/b_sf"/>
</dbReference>
<name>A0A3S0ZB45_9BURK</name>
<dbReference type="InterPro" id="IPR000674">
    <property type="entry name" value="Ald_Oxase/Xan_DH_a/b"/>
</dbReference>
<dbReference type="InterPro" id="IPR046867">
    <property type="entry name" value="AldOxase/xan_DH_MoCoBD2"/>
</dbReference>